<keyword evidence="3" id="KW-1185">Reference proteome</keyword>
<organism evidence="2 3">
    <name type="scientific">Bradyrhizobium macuxiense</name>
    <dbReference type="NCBI Taxonomy" id="1755647"/>
    <lineage>
        <taxon>Bacteria</taxon>
        <taxon>Pseudomonadati</taxon>
        <taxon>Pseudomonadota</taxon>
        <taxon>Alphaproteobacteria</taxon>
        <taxon>Hyphomicrobiales</taxon>
        <taxon>Nitrobacteraceae</taxon>
        <taxon>Bradyrhizobium</taxon>
    </lineage>
</organism>
<name>A0A109JYH8_9BRAD</name>
<dbReference type="EMBL" id="LNCU01000042">
    <property type="protein sequence ID" value="KWV57461.1"/>
    <property type="molecule type" value="Genomic_DNA"/>
</dbReference>
<protein>
    <submittedName>
        <fullName evidence="2">Uncharacterized protein</fullName>
    </submittedName>
</protein>
<comment type="caution">
    <text evidence="2">The sequence shown here is derived from an EMBL/GenBank/DDBJ whole genome shotgun (WGS) entry which is preliminary data.</text>
</comment>
<reference evidence="2 3" key="1">
    <citation type="submission" date="2015-11" db="EMBL/GenBank/DDBJ databases">
        <title>Draft Genome Sequence of the Strain BR 10303 (Bradyrhizobium sp.) isolated from nodules of Centrolobium paraense.</title>
        <authorList>
            <person name="Zelli J.E."/>
            <person name="Simoes-Araujo J.L."/>
            <person name="Barauna A.C."/>
            <person name="Silva K."/>
        </authorList>
    </citation>
    <scope>NUCLEOTIDE SEQUENCE [LARGE SCALE GENOMIC DNA]</scope>
    <source>
        <strain evidence="2 3">BR 10303</strain>
    </source>
</reference>
<evidence type="ECO:0000256" key="1">
    <source>
        <dbReference type="SAM" id="MobiDB-lite"/>
    </source>
</evidence>
<dbReference type="AlphaFoldDB" id="A0A109JYH8"/>
<evidence type="ECO:0000313" key="3">
    <source>
        <dbReference type="Proteomes" id="UP000057737"/>
    </source>
</evidence>
<feature type="region of interest" description="Disordered" evidence="1">
    <location>
        <begin position="1"/>
        <end position="28"/>
    </location>
</feature>
<sequence length="71" mass="7627">MAAVAGKGAMRSVEDEQALSKPFHEASLTRQETVQEFARAEAAVDGRLSYVRERPLQGTVPSAALQANGRL</sequence>
<gene>
    <name evidence="2" type="ORF">AS156_39875</name>
</gene>
<accession>A0A109JYH8</accession>
<evidence type="ECO:0000313" key="2">
    <source>
        <dbReference type="EMBL" id="KWV57461.1"/>
    </source>
</evidence>
<proteinExistence type="predicted"/>
<dbReference type="Proteomes" id="UP000057737">
    <property type="component" value="Unassembled WGS sequence"/>
</dbReference>